<reference evidence="5" key="2">
    <citation type="submission" date="2021-02" db="EMBL/GenBank/DDBJ databases">
        <authorList>
            <person name="Kimball J.A."/>
            <person name="Haas M.W."/>
            <person name="Macchietto M."/>
            <person name="Kono T."/>
            <person name="Duquette J."/>
            <person name="Shao M."/>
        </authorList>
    </citation>
    <scope>NUCLEOTIDE SEQUENCE</scope>
    <source>
        <tissue evidence="5">Fresh leaf tissue</tissue>
    </source>
</reference>
<gene>
    <name evidence="5" type="ORF">GUJ93_ZPchr0010g9933</name>
</gene>
<evidence type="ECO:0000313" key="5">
    <source>
        <dbReference type="EMBL" id="KAG8084821.1"/>
    </source>
</evidence>
<accession>A0A8J6BGG1</accession>
<name>A0A8J6BGG1_ZIZPA</name>
<dbReference type="GO" id="GO:0006508">
    <property type="term" value="P:proteolysis"/>
    <property type="evidence" value="ECO:0007669"/>
    <property type="project" value="UniProtKB-KW"/>
</dbReference>
<dbReference type="AlphaFoldDB" id="A0A8J6BGG1"/>
<reference evidence="5" key="1">
    <citation type="journal article" date="2021" name="bioRxiv">
        <title>Whole Genome Assembly and Annotation of Northern Wild Rice, Zizania palustris L., Supports a Whole Genome Duplication in the Zizania Genus.</title>
        <authorList>
            <person name="Haas M."/>
            <person name="Kono T."/>
            <person name="Macchietto M."/>
            <person name="Millas R."/>
            <person name="McGilp L."/>
            <person name="Shao M."/>
            <person name="Duquette J."/>
            <person name="Hirsch C.N."/>
            <person name="Kimball J."/>
        </authorList>
    </citation>
    <scope>NUCLEOTIDE SEQUENCE</scope>
    <source>
        <tissue evidence="5">Fresh leaf tissue</tissue>
    </source>
</reference>
<dbReference type="PANTHER" id="PTHR47764:SF2">
    <property type="entry name" value="UBIQUITIN-LIKE PROTEASE FAMILY PROFILE DOMAIN-CONTAINING PROTEIN"/>
    <property type="match status" value="1"/>
</dbReference>
<feature type="region of interest" description="Disordered" evidence="3">
    <location>
        <begin position="1"/>
        <end position="42"/>
    </location>
</feature>
<dbReference type="InterPro" id="IPR003653">
    <property type="entry name" value="Peptidase_C48_C"/>
</dbReference>
<keyword evidence="2" id="KW-0378">Hydrolase</keyword>
<dbReference type="Pfam" id="PF02902">
    <property type="entry name" value="Peptidase_C48"/>
    <property type="match status" value="1"/>
</dbReference>
<dbReference type="PROSITE" id="PS50600">
    <property type="entry name" value="ULP_PROTEASE"/>
    <property type="match status" value="1"/>
</dbReference>
<protein>
    <recommendedName>
        <fullName evidence="4">Ubiquitin-like protease family profile domain-containing protein</fullName>
    </recommendedName>
</protein>
<dbReference type="EMBL" id="JAAALK010000082">
    <property type="protein sequence ID" value="KAG8084821.1"/>
    <property type="molecule type" value="Genomic_DNA"/>
</dbReference>
<keyword evidence="1" id="KW-0645">Protease</keyword>
<feature type="domain" description="Ubiquitin-like protease family profile" evidence="4">
    <location>
        <begin position="224"/>
        <end position="438"/>
    </location>
</feature>
<dbReference type="GO" id="GO:0008234">
    <property type="term" value="F:cysteine-type peptidase activity"/>
    <property type="evidence" value="ECO:0007669"/>
    <property type="project" value="InterPro"/>
</dbReference>
<evidence type="ECO:0000256" key="1">
    <source>
        <dbReference type="ARBA" id="ARBA00022670"/>
    </source>
</evidence>
<feature type="compositionally biased region" description="Low complexity" evidence="3">
    <location>
        <begin position="28"/>
        <end position="38"/>
    </location>
</feature>
<dbReference type="Proteomes" id="UP000729402">
    <property type="component" value="Unassembled WGS sequence"/>
</dbReference>
<evidence type="ECO:0000256" key="2">
    <source>
        <dbReference type="ARBA" id="ARBA00022801"/>
    </source>
</evidence>
<evidence type="ECO:0000313" key="6">
    <source>
        <dbReference type="Proteomes" id="UP000729402"/>
    </source>
</evidence>
<organism evidence="5 6">
    <name type="scientific">Zizania palustris</name>
    <name type="common">Northern wild rice</name>
    <dbReference type="NCBI Taxonomy" id="103762"/>
    <lineage>
        <taxon>Eukaryota</taxon>
        <taxon>Viridiplantae</taxon>
        <taxon>Streptophyta</taxon>
        <taxon>Embryophyta</taxon>
        <taxon>Tracheophyta</taxon>
        <taxon>Spermatophyta</taxon>
        <taxon>Magnoliopsida</taxon>
        <taxon>Liliopsida</taxon>
        <taxon>Poales</taxon>
        <taxon>Poaceae</taxon>
        <taxon>BOP clade</taxon>
        <taxon>Oryzoideae</taxon>
        <taxon>Oryzeae</taxon>
        <taxon>Zizaniinae</taxon>
        <taxon>Zizania</taxon>
    </lineage>
</organism>
<proteinExistence type="predicted"/>
<dbReference type="Pfam" id="PF25352">
    <property type="entry name" value="PH_ULP"/>
    <property type="match status" value="1"/>
</dbReference>
<keyword evidence="6" id="KW-1185">Reference proteome</keyword>
<evidence type="ECO:0000259" key="4">
    <source>
        <dbReference type="PROSITE" id="PS50600"/>
    </source>
</evidence>
<dbReference type="InterPro" id="IPR057375">
    <property type="entry name" value="ULP2A/B_PH"/>
</dbReference>
<sequence>MEEVDFGNPQNSEMHSQGIIPDSEEESLPSSPETSSTSNYDMPGFAEQNLQHMYNVLGEMVDNEGPVMLSPEFVMCGTTYHVESHLTFSSDGFKIEFMNQDSCGDDEMIDQYWKISDIICISCKWAQNVGSALITLDVGSSTEIGSLGHVRVQFCLLDPQWPRKQKNIWHLAPRYQEIWNNIPSDDFISENWIIEPSLFFPKQYFSDTEDFDDVIYPKGDHDAVSISKRDVELLLPGTFVNDTIIDFYIKHLSTRIEPTEKHRYHFFNSFFFRKLADLDKDQGRAPEGRAAFLCVRKWTRKINVFEKDFLFIPVNFNLHWSLIVICYPGEVETFEDGDTNISAKIPCILHMDSLKGSHSGLKDIIQRWTEGVRHLNALPLGCSIMWPGTLRARSGTDMPDLSQKARRGWAQRVEARRGLVQHGRARCEWPTVRLAQCS</sequence>
<evidence type="ECO:0000256" key="3">
    <source>
        <dbReference type="SAM" id="MobiDB-lite"/>
    </source>
</evidence>
<comment type="caution">
    <text evidence="5">The sequence shown here is derived from an EMBL/GenBank/DDBJ whole genome shotgun (WGS) entry which is preliminary data.</text>
</comment>
<dbReference type="OrthoDB" id="442460at2759"/>
<dbReference type="PANTHER" id="PTHR47764">
    <property type="entry name" value="UBIQUITIN-LIKE-SPECIFIC PROTEASE 2B-RELATED"/>
    <property type="match status" value="1"/>
</dbReference>